<evidence type="ECO:0000256" key="1">
    <source>
        <dbReference type="SAM" id="MobiDB-lite"/>
    </source>
</evidence>
<dbReference type="PANTHER" id="PTHR15608:SF0">
    <property type="entry name" value="HIV TAT-SPECIFIC FACTOR 1"/>
    <property type="match status" value="1"/>
</dbReference>
<feature type="compositionally biased region" description="Low complexity" evidence="1">
    <location>
        <begin position="333"/>
        <end position="350"/>
    </location>
</feature>
<dbReference type="Pfam" id="PF14237">
    <property type="entry name" value="GYF_2"/>
    <property type="match status" value="1"/>
</dbReference>
<organism evidence="3">
    <name type="scientific">Cafeteria roenbergensis</name>
    <name type="common">Marine flagellate</name>
    <dbReference type="NCBI Taxonomy" id="33653"/>
    <lineage>
        <taxon>Eukaryota</taxon>
        <taxon>Sar</taxon>
        <taxon>Stramenopiles</taxon>
        <taxon>Bigyra</taxon>
        <taxon>Opalozoa</taxon>
        <taxon>Bicosoecida</taxon>
        <taxon>Cafeteriaceae</taxon>
        <taxon>Cafeteria</taxon>
    </lineage>
</organism>
<dbReference type="GO" id="GO:0005686">
    <property type="term" value="C:U2 snRNP"/>
    <property type="evidence" value="ECO:0007669"/>
    <property type="project" value="TreeGrafter"/>
</dbReference>
<gene>
    <name evidence="3" type="ORF">CROE0942_LOCUS15120</name>
</gene>
<dbReference type="SUPFAM" id="SSF54928">
    <property type="entry name" value="RNA-binding domain, RBD"/>
    <property type="match status" value="1"/>
</dbReference>
<reference evidence="3" key="1">
    <citation type="submission" date="2021-01" db="EMBL/GenBank/DDBJ databases">
        <authorList>
            <person name="Corre E."/>
            <person name="Pelletier E."/>
            <person name="Niang G."/>
            <person name="Scheremetjew M."/>
            <person name="Finn R."/>
            <person name="Kale V."/>
            <person name="Holt S."/>
            <person name="Cochrane G."/>
            <person name="Meng A."/>
            <person name="Brown T."/>
            <person name="Cohen L."/>
        </authorList>
    </citation>
    <scope>NUCLEOTIDE SEQUENCE</scope>
    <source>
        <strain evidence="3">E4-10</strain>
    </source>
</reference>
<dbReference type="PANTHER" id="PTHR15608">
    <property type="entry name" value="SPLICING FACTOR U2AF-ASSOCIATED PROTEIN 2"/>
    <property type="match status" value="1"/>
</dbReference>
<protein>
    <recommendedName>
        <fullName evidence="2">GYF domain-containing protein</fullName>
    </recommendedName>
</protein>
<dbReference type="Gene3D" id="3.30.70.330">
    <property type="match status" value="1"/>
</dbReference>
<feature type="region of interest" description="Disordered" evidence="1">
    <location>
        <begin position="320"/>
        <end position="350"/>
    </location>
</feature>
<dbReference type="InterPro" id="IPR025640">
    <property type="entry name" value="GYF_2"/>
</dbReference>
<dbReference type="GO" id="GO:0003723">
    <property type="term" value="F:RNA binding"/>
    <property type="evidence" value="ECO:0007669"/>
    <property type="project" value="TreeGrafter"/>
</dbReference>
<evidence type="ECO:0000259" key="2">
    <source>
        <dbReference type="Pfam" id="PF14237"/>
    </source>
</evidence>
<dbReference type="InterPro" id="IPR034393">
    <property type="entry name" value="TatSF1-like"/>
</dbReference>
<accession>A0A7S0K6N6</accession>
<dbReference type="InterPro" id="IPR012677">
    <property type="entry name" value="Nucleotide-bd_a/b_plait_sf"/>
</dbReference>
<dbReference type="GO" id="GO:0005684">
    <property type="term" value="C:U2-type spliceosomal complex"/>
    <property type="evidence" value="ECO:0007669"/>
    <property type="project" value="TreeGrafter"/>
</dbReference>
<proteinExistence type="predicted"/>
<feature type="domain" description="GYF" evidence="2">
    <location>
        <begin position="124"/>
        <end position="160"/>
    </location>
</feature>
<dbReference type="EMBL" id="HBET01022074">
    <property type="protein sequence ID" value="CAD8570740.1"/>
    <property type="molecule type" value="Transcribed_RNA"/>
</dbReference>
<dbReference type="AlphaFoldDB" id="A0A7S0K6N6"/>
<feature type="compositionally biased region" description="Gly residues" evidence="1">
    <location>
        <begin position="418"/>
        <end position="428"/>
    </location>
</feature>
<feature type="region of interest" description="Disordered" evidence="1">
    <location>
        <begin position="400"/>
        <end position="436"/>
    </location>
</feature>
<feature type="region of interest" description="Disordered" evidence="1">
    <location>
        <begin position="176"/>
        <end position="240"/>
    </location>
</feature>
<feature type="compositionally biased region" description="Low complexity" evidence="1">
    <location>
        <begin position="184"/>
        <end position="222"/>
    </location>
</feature>
<dbReference type="InterPro" id="IPR035979">
    <property type="entry name" value="RBD_domain_sf"/>
</dbReference>
<evidence type="ECO:0000313" key="3">
    <source>
        <dbReference type="EMBL" id="CAD8570740.1"/>
    </source>
</evidence>
<sequence>MSAPAPAEGWFVATGGAQQGPLSLADARAVVGAVPAALSSETLVWHPQVTSSWCPPSSVPGFGSVGESADAGGAAAAGAAAVGGAAVGGAAVSACLAAAGQPSGAGWYFVPDAPSGAAGGTAGSVGPVGLGALAAASEAGTVSATTLVWQEGLPGWQPLAMTGNLQADLTAELDKRDADRKAAAAEAAAQRKQPQGQAQGATNGAAPATASAGAAAPGARPTAPDRKRSASAPAGGNPWVFVRGLPPDVTAAELSAHFRRVGAVRVDPGNGRPMIKLYRKKCPGSAGSGELNGDASICFANEASVPLALDVLDGLPLREPVRQSRGGGQTVEPSAAPAAAGSAASAAVPGSTNGGAHGVVDGARAAPAGAAAGWPLRVTQAEFRDKSGSVVKGRTAGAVAAGAARAPKRGRGETAAGSGSGADGGAGAGDDADVPFDQLPRKRRAAAAANATLAARASWSDAGAGLRGAAEPSHGIQSVLLFGVCSEEEHARGAALTGSARAEADAALAMAVRALLKPFGAVEGVAASAQFEAQPSRTGARGVLFGVARARLATAAAAEACVRSFQPDGCAPDGDPVAVFDDGSLRVGSAPAHAK</sequence>
<name>A0A7S0K6N6_CAFRO</name>